<dbReference type="CDD" id="cd03794">
    <property type="entry name" value="GT4_WbuB-like"/>
    <property type="match status" value="1"/>
</dbReference>
<proteinExistence type="predicted"/>
<dbReference type="RefSeq" id="WP_145116734.1">
    <property type="nucleotide sequence ID" value="NZ_CP036349.1"/>
</dbReference>
<dbReference type="Gene3D" id="3.40.50.2000">
    <property type="entry name" value="Glycogen Phosphorylase B"/>
    <property type="match status" value="2"/>
</dbReference>
<evidence type="ECO:0000313" key="3">
    <source>
        <dbReference type="EMBL" id="QDV76281.1"/>
    </source>
</evidence>
<dbReference type="Pfam" id="PF00534">
    <property type="entry name" value="Glycos_transf_1"/>
    <property type="match status" value="1"/>
</dbReference>
<dbReference type="GO" id="GO:0016757">
    <property type="term" value="F:glycosyltransferase activity"/>
    <property type="evidence" value="ECO:0007669"/>
    <property type="project" value="InterPro"/>
</dbReference>
<keyword evidence="4" id="KW-1185">Reference proteome</keyword>
<accession>A0A518KER3</accession>
<dbReference type="PANTHER" id="PTHR12526">
    <property type="entry name" value="GLYCOSYLTRANSFERASE"/>
    <property type="match status" value="1"/>
</dbReference>
<dbReference type="SUPFAM" id="SSF53756">
    <property type="entry name" value="UDP-Glycosyltransferase/glycogen phosphorylase"/>
    <property type="match status" value="1"/>
</dbReference>
<sequence>MAKRPLILVISQVYPPDPTSVGQHLADAAEGLVARGYDVRVITSARGFDDPTKKYPLHEMRGGAEVVRMPLASFGKKTIAHRLAGMVVFLAQALFRGLFTPRVAGILVSTSPPLASFVAVIISVLRGAPITYWAMDLNPDQMIQLGKIKETALSARVFDWFNRRILRRAAAVVALDRFMADRLNRKTNIDGKLTVMPPWPHGESDRPLPHDENPFRREHHLAGKFVVMYSGNHALTNPIETILDAAVRMQDREDLVFMFIGGGVRKKSVEETIAKHKPTNIVSLPYQPLETIRYSLSAADVHLVTLGQEVVGCVHPCKVYGALALGRPILYAGPRPSHVTDLLNEDDPAQRVGWSIEHGDIDAAIRAIDEIRAQPQAELAAMGERAAALVRERFDTKQMIDRFCDVIEGTLKKPQ</sequence>
<gene>
    <name evidence="3" type="ORF">Spa11_45110</name>
</gene>
<feature type="domain" description="Glycosyltransferase subfamily 4-like N-terminal" evidence="2">
    <location>
        <begin position="21"/>
        <end position="199"/>
    </location>
</feature>
<evidence type="ECO:0000259" key="2">
    <source>
        <dbReference type="Pfam" id="PF13579"/>
    </source>
</evidence>
<protein>
    <submittedName>
        <fullName evidence="3">Putative glycosyl transferase</fullName>
    </submittedName>
</protein>
<name>A0A518KER3_9BACT</name>
<dbReference type="InterPro" id="IPR001296">
    <property type="entry name" value="Glyco_trans_1"/>
</dbReference>
<dbReference type="KEGG" id="bmei:Spa11_45110"/>
<feature type="domain" description="Glycosyl transferase family 1" evidence="1">
    <location>
        <begin position="217"/>
        <end position="386"/>
    </location>
</feature>
<evidence type="ECO:0000259" key="1">
    <source>
        <dbReference type="Pfam" id="PF00534"/>
    </source>
</evidence>
<dbReference type="EMBL" id="CP036349">
    <property type="protein sequence ID" value="QDV76281.1"/>
    <property type="molecule type" value="Genomic_DNA"/>
</dbReference>
<evidence type="ECO:0000313" key="4">
    <source>
        <dbReference type="Proteomes" id="UP000316426"/>
    </source>
</evidence>
<dbReference type="Proteomes" id="UP000316426">
    <property type="component" value="Chromosome"/>
</dbReference>
<organism evidence="3 4">
    <name type="scientific">Botrimarina mediterranea</name>
    <dbReference type="NCBI Taxonomy" id="2528022"/>
    <lineage>
        <taxon>Bacteria</taxon>
        <taxon>Pseudomonadati</taxon>
        <taxon>Planctomycetota</taxon>
        <taxon>Planctomycetia</taxon>
        <taxon>Pirellulales</taxon>
        <taxon>Lacipirellulaceae</taxon>
        <taxon>Botrimarina</taxon>
    </lineage>
</organism>
<dbReference type="InterPro" id="IPR028098">
    <property type="entry name" value="Glyco_trans_4-like_N"/>
</dbReference>
<dbReference type="AlphaFoldDB" id="A0A518KER3"/>
<dbReference type="Pfam" id="PF13579">
    <property type="entry name" value="Glyco_trans_4_4"/>
    <property type="match status" value="1"/>
</dbReference>
<keyword evidence="3" id="KW-0808">Transferase</keyword>
<reference evidence="3 4" key="1">
    <citation type="submission" date="2019-02" db="EMBL/GenBank/DDBJ databases">
        <title>Deep-cultivation of Planctomycetes and their phenomic and genomic characterization uncovers novel biology.</title>
        <authorList>
            <person name="Wiegand S."/>
            <person name="Jogler M."/>
            <person name="Boedeker C."/>
            <person name="Pinto D."/>
            <person name="Vollmers J."/>
            <person name="Rivas-Marin E."/>
            <person name="Kohn T."/>
            <person name="Peeters S.H."/>
            <person name="Heuer A."/>
            <person name="Rast P."/>
            <person name="Oberbeckmann S."/>
            <person name="Bunk B."/>
            <person name="Jeske O."/>
            <person name="Meyerdierks A."/>
            <person name="Storesund J.E."/>
            <person name="Kallscheuer N."/>
            <person name="Luecker S."/>
            <person name="Lage O.M."/>
            <person name="Pohl T."/>
            <person name="Merkel B.J."/>
            <person name="Hornburger P."/>
            <person name="Mueller R.-W."/>
            <person name="Bruemmer F."/>
            <person name="Labrenz M."/>
            <person name="Spormann A.M."/>
            <person name="Op den Camp H."/>
            <person name="Overmann J."/>
            <person name="Amann R."/>
            <person name="Jetten M.S.M."/>
            <person name="Mascher T."/>
            <person name="Medema M.H."/>
            <person name="Devos D.P."/>
            <person name="Kaster A.-K."/>
            <person name="Ovreas L."/>
            <person name="Rohde M."/>
            <person name="Galperin M.Y."/>
            <person name="Jogler C."/>
        </authorList>
    </citation>
    <scope>NUCLEOTIDE SEQUENCE [LARGE SCALE GENOMIC DNA]</scope>
    <source>
        <strain evidence="3 4">Spa11</strain>
    </source>
</reference>